<proteinExistence type="predicted"/>
<feature type="region of interest" description="Disordered" evidence="1">
    <location>
        <begin position="198"/>
        <end position="326"/>
    </location>
</feature>
<name>A0A7S0Z1S1_9CRYP</name>
<dbReference type="EMBL" id="HBFN01030882">
    <property type="protein sequence ID" value="CAD8804197.1"/>
    <property type="molecule type" value="Transcribed_RNA"/>
</dbReference>
<reference evidence="2" key="1">
    <citation type="submission" date="2021-01" db="EMBL/GenBank/DDBJ databases">
        <authorList>
            <person name="Corre E."/>
            <person name="Pelletier E."/>
            <person name="Niang G."/>
            <person name="Scheremetjew M."/>
            <person name="Finn R."/>
            <person name="Kale V."/>
            <person name="Holt S."/>
            <person name="Cochrane G."/>
            <person name="Meng A."/>
            <person name="Brown T."/>
            <person name="Cohen L."/>
        </authorList>
    </citation>
    <scope>NUCLEOTIDE SEQUENCE</scope>
    <source>
        <strain evidence="2">CCMP443</strain>
    </source>
</reference>
<organism evidence="2">
    <name type="scientific">Hemiselmis tepida</name>
    <dbReference type="NCBI Taxonomy" id="464990"/>
    <lineage>
        <taxon>Eukaryota</taxon>
        <taxon>Cryptophyceae</taxon>
        <taxon>Cryptomonadales</taxon>
        <taxon>Hemiselmidaceae</taxon>
        <taxon>Hemiselmis</taxon>
    </lineage>
</organism>
<protein>
    <submittedName>
        <fullName evidence="2">Uncharacterized protein</fullName>
    </submittedName>
</protein>
<feature type="region of interest" description="Disordered" evidence="1">
    <location>
        <begin position="1"/>
        <end position="37"/>
    </location>
</feature>
<sequence length="454" mass="46512">MHVDGQATAAPPTPSHRGGRPEMPMLQSAPSPERAPSIDLRVASSESCGSWATNLLFREGCSKHATTAVASMSAPCTSAAARARRKASPSARGLGVWMPNSFDLAGGSETFDALPRQQRTNSGGPSLLPDIRARLAARGPLPDDTGLLGASRIKALNQARRGSAAGGRPSAADAFFVEELGKTLGLEAALSLVASAARPESPINRRGSAFSSPLARTATGSVVGSRRSSQASPLIRGGSGGTGRQHLGSTSPCRSPLPQPQRRGQMSLADPSSLEDDPAGWSEARGASQGGLSEMSLAWRGGDRPTSPLTCGGVESPRLRRVPSSSCSTARDTAAAWRGAFPNRGVAVASFGERRSSSMVIEGDACCSMVIVGDACCDSPRAEAGGGGVEGGAAWVAAADACASALRASVDTLHAAEGETDSSRMCSFDSDSGLPRPSRRLGLLFTDAAHLVVR</sequence>
<feature type="compositionally biased region" description="Polar residues" evidence="1">
    <location>
        <begin position="218"/>
        <end position="232"/>
    </location>
</feature>
<evidence type="ECO:0000313" key="2">
    <source>
        <dbReference type="EMBL" id="CAD8804197.1"/>
    </source>
</evidence>
<accession>A0A7S0Z1S1</accession>
<dbReference type="AlphaFoldDB" id="A0A7S0Z1S1"/>
<evidence type="ECO:0000256" key="1">
    <source>
        <dbReference type="SAM" id="MobiDB-lite"/>
    </source>
</evidence>
<gene>
    <name evidence="2" type="ORF">HTEP1355_LOCUS17875</name>
</gene>